<dbReference type="Proteomes" id="UP000537775">
    <property type="component" value="Unassembled WGS sequence"/>
</dbReference>
<accession>A0A7X0KU84</accession>
<organism evidence="3 4">
    <name type="scientific">Microbacterium thalassium</name>
    <dbReference type="NCBI Taxonomy" id="362649"/>
    <lineage>
        <taxon>Bacteria</taxon>
        <taxon>Bacillati</taxon>
        <taxon>Actinomycetota</taxon>
        <taxon>Actinomycetes</taxon>
        <taxon>Micrococcales</taxon>
        <taxon>Microbacteriaceae</taxon>
        <taxon>Microbacterium</taxon>
    </lineage>
</organism>
<reference evidence="3 4" key="1">
    <citation type="submission" date="2020-08" db="EMBL/GenBank/DDBJ databases">
        <title>Sequencing the genomes of 1000 actinobacteria strains.</title>
        <authorList>
            <person name="Klenk H.-P."/>
        </authorList>
    </citation>
    <scope>NUCLEOTIDE SEQUENCE [LARGE SCALE GENOMIC DNA]</scope>
    <source>
        <strain evidence="3 4">DSM 12511</strain>
    </source>
</reference>
<evidence type="ECO:0000313" key="3">
    <source>
        <dbReference type="EMBL" id="MBB6390900.1"/>
    </source>
</evidence>
<evidence type="ECO:0000313" key="4">
    <source>
        <dbReference type="Proteomes" id="UP000537775"/>
    </source>
</evidence>
<dbReference type="RefSeq" id="WP_184750099.1">
    <property type="nucleotide sequence ID" value="NZ_BAAAJR010000003.1"/>
</dbReference>
<feature type="transmembrane region" description="Helical" evidence="2">
    <location>
        <begin position="129"/>
        <end position="149"/>
    </location>
</feature>
<protein>
    <recommendedName>
        <fullName evidence="5">DUF624 domain-containing protein</fullName>
    </recommendedName>
</protein>
<feature type="transmembrane region" description="Helical" evidence="2">
    <location>
        <begin position="189"/>
        <end position="210"/>
    </location>
</feature>
<gene>
    <name evidence="3" type="ORF">HD594_001213</name>
</gene>
<dbReference type="EMBL" id="JACHML010000001">
    <property type="protein sequence ID" value="MBB6390900.1"/>
    <property type="molecule type" value="Genomic_DNA"/>
</dbReference>
<feature type="transmembrane region" description="Helical" evidence="2">
    <location>
        <begin position="161"/>
        <end position="183"/>
    </location>
</feature>
<keyword evidence="2" id="KW-0812">Transmembrane</keyword>
<keyword evidence="2" id="KW-0472">Membrane</keyword>
<dbReference type="AlphaFoldDB" id="A0A7X0KU84"/>
<feature type="region of interest" description="Disordered" evidence="1">
    <location>
        <begin position="1"/>
        <end position="25"/>
    </location>
</feature>
<sequence length="218" mass="22400">MDRKQLRAARRADRDGSGPTLDEREPARFPGAAAKLALFGEVLMAGMLITLVSLPIVTLPIALAAGIRHLRRYVIAEGSPLSEFWLDVRRGLAGGVLVGFGASALAAILAFDILLARSGALPGGAAIEVIGWAGLAAVGAAIFGLAGLWSPELGWRGAVRALPASIGADLLGALYLVAAAVFVGVLTWALLPLVIPAIGCAALAVVAIPVRPRRRAAH</sequence>
<feature type="transmembrane region" description="Helical" evidence="2">
    <location>
        <begin position="42"/>
        <end position="70"/>
    </location>
</feature>
<evidence type="ECO:0000256" key="1">
    <source>
        <dbReference type="SAM" id="MobiDB-lite"/>
    </source>
</evidence>
<evidence type="ECO:0008006" key="5">
    <source>
        <dbReference type="Google" id="ProtNLM"/>
    </source>
</evidence>
<comment type="caution">
    <text evidence="3">The sequence shown here is derived from an EMBL/GenBank/DDBJ whole genome shotgun (WGS) entry which is preliminary data.</text>
</comment>
<feature type="transmembrane region" description="Helical" evidence="2">
    <location>
        <begin position="91"/>
        <end position="117"/>
    </location>
</feature>
<keyword evidence="4" id="KW-1185">Reference proteome</keyword>
<name>A0A7X0KU84_9MICO</name>
<keyword evidence="2" id="KW-1133">Transmembrane helix</keyword>
<evidence type="ECO:0000256" key="2">
    <source>
        <dbReference type="SAM" id="Phobius"/>
    </source>
</evidence>
<proteinExistence type="predicted"/>